<dbReference type="InterPro" id="IPR039425">
    <property type="entry name" value="RNA_pol_sigma-70-like"/>
</dbReference>
<dbReference type="PANTHER" id="PTHR43133">
    <property type="entry name" value="RNA POLYMERASE ECF-TYPE SIGMA FACTO"/>
    <property type="match status" value="1"/>
</dbReference>
<evidence type="ECO:0000256" key="2">
    <source>
        <dbReference type="ARBA" id="ARBA00023015"/>
    </source>
</evidence>
<dbReference type="InterPro" id="IPR013324">
    <property type="entry name" value="RNA_pol_sigma_r3/r4-like"/>
</dbReference>
<evidence type="ECO:0000313" key="8">
    <source>
        <dbReference type="EMBL" id="SCM78905.1"/>
    </source>
</evidence>
<reference evidence="8" key="1">
    <citation type="submission" date="2016-08" db="EMBL/GenBank/DDBJ databases">
        <authorList>
            <person name="Seilhamer J.J."/>
        </authorList>
    </citation>
    <scope>NUCLEOTIDE SEQUENCE</scope>
    <source>
        <strain evidence="8">86</strain>
    </source>
</reference>
<dbReference type="Gene3D" id="1.10.10.10">
    <property type="entry name" value="Winged helix-like DNA-binding domain superfamily/Winged helix DNA-binding domain"/>
    <property type="match status" value="1"/>
</dbReference>
<dbReference type="AlphaFoldDB" id="A0A212LMY6"/>
<dbReference type="InterPro" id="IPR007630">
    <property type="entry name" value="RNA_pol_sigma70_r4"/>
</dbReference>
<evidence type="ECO:0000256" key="4">
    <source>
        <dbReference type="ARBA" id="ARBA00023125"/>
    </source>
</evidence>
<dbReference type="Pfam" id="PF04545">
    <property type="entry name" value="Sigma70_r4"/>
    <property type="match status" value="1"/>
</dbReference>
<dbReference type="SUPFAM" id="SSF88659">
    <property type="entry name" value="Sigma3 and sigma4 domains of RNA polymerase sigma factors"/>
    <property type="match status" value="1"/>
</dbReference>
<feature type="domain" description="RNA polymerase sigma-70 region 4" evidence="7">
    <location>
        <begin position="128"/>
        <end position="176"/>
    </location>
</feature>
<evidence type="ECO:0000256" key="1">
    <source>
        <dbReference type="ARBA" id="ARBA00010641"/>
    </source>
</evidence>
<dbReference type="PANTHER" id="PTHR43133:SF8">
    <property type="entry name" value="RNA POLYMERASE SIGMA FACTOR HI_1459-RELATED"/>
    <property type="match status" value="1"/>
</dbReference>
<dbReference type="Pfam" id="PF04542">
    <property type="entry name" value="Sigma70_r2"/>
    <property type="match status" value="1"/>
</dbReference>
<accession>A0A212LMY6</accession>
<dbReference type="GO" id="GO:0016987">
    <property type="term" value="F:sigma factor activity"/>
    <property type="evidence" value="ECO:0007669"/>
    <property type="project" value="UniProtKB-KW"/>
</dbReference>
<keyword evidence="5" id="KW-0804">Transcription</keyword>
<keyword evidence="4" id="KW-0238">DNA-binding</keyword>
<proteinExistence type="inferred from homology"/>
<gene>
    <name evidence="8" type="ORF">KL86SPO_20299</name>
</gene>
<dbReference type="CDD" id="cd06171">
    <property type="entry name" value="Sigma70_r4"/>
    <property type="match status" value="1"/>
</dbReference>
<dbReference type="SUPFAM" id="SSF88946">
    <property type="entry name" value="Sigma2 domain of RNA polymerase sigma factors"/>
    <property type="match status" value="1"/>
</dbReference>
<organism evidence="8">
    <name type="scientific">uncultured Sporomusa sp</name>
    <dbReference type="NCBI Taxonomy" id="307249"/>
    <lineage>
        <taxon>Bacteria</taxon>
        <taxon>Bacillati</taxon>
        <taxon>Bacillota</taxon>
        <taxon>Negativicutes</taxon>
        <taxon>Selenomonadales</taxon>
        <taxon>Sporomusaceae</taxon>
        <taxon>Sporomusa</taxon>
        <taxon>environmental samples</taxon>
    </lineage>
</organism>
<dbReference type="GO" id="GO:0006352">
    <property type="term" value="P:DNA-templated transcription initiation"/>
    <property type="evidence" value="ECO:0007669"/>
    <property type="project" value="InterPro"/>
</dbReference>
<dbReference type="InterPro" id="IPR014284">
    <property type="entry name" value="RNA_pol_sigma-70_dom"/>
</dbReference>
<dbReference type="GO" id="GO:0003677">
    <property type="term" value="F:DNA binding"/>
    <property type="evidence" value="ECO:0007669"/>
    <property type="project" value="UniProtKB-KW"/>
</dbReference>
<name>A0A212LMY6_9FIRM</name>
<evidence type="ECO:0000256" key="5">
    <source>
        <dbReference type="ARBA" id="ARBA00023163"/>
    </source>
</evidence>
<dbReference type="RefSeq" id="WP_288183304.1">
    <property type="nucleotide sequence ID" value="NZ_LT608335.1"/>
</dbReference>
<dbReference type="Gene3D" id="1.10.1740.10">
    <property type="match status" value="1"/>
</dbReference>
<dbReference type="InterPro" id="IPR013325">
    <property type="entry name" value="RNA_pol_sigma_r2"/>
</dbReference>
<sequence>MVRLTQMEEGAWLTPDNDSHRFFDEIYREYFPRIYHYVLYRVSNYHDADDLSNEIFVKLFTSLNRYQREKASLPVWIFTIARNTVIDYYRRNSRPVTSLEAIPDFSDSRPGPEDKAVTRELRQHLREALASLSQREREIIALKFWSEFSNREIAGFIGISESHTGVILFRAMRRLRLILKSQGVEY</sequence>
<evidence type="ECO:0000259" key="6">
    <source>
        <dbReference type="Pfam" id="PF04542"/>
    </source>
</evidence>
<protein>
    <submittedName>
        <fullName evidence="8">RNA polymerase sigma factor, sigma-70 family</fullName>
    </submittedName>
</protein>
<dbReference type="InterPro" id="IPR036388">
    <property type="entry name" value="WH-like_DNA-bd_sf"/>
</dbReference>
<dbReference type="NCBIfam" id="TIGR02937">
    <property type="entry name" value="sigma70-ECF"/>
    <property type="match status" value="1"/>
</dbReference>
<evidence type="ECO:0000256" key="3">
    <source>
        <dbReference type="ARBA" id="ARBA00023082"/>
    </source>
</evidence>
<keyword evidence="2" id="KW-0805">Transcription regulation</keyword>
<comment type="similarity">
    <text evidence="1">Belongs to the sigma-70 factor family. ECF subfamily.</text>
</comment>
<evidence type="ECO:0000259" key="7">
    <source>
        <dbReference type="Pfam" id="PF04545"/>
    </source>
</evidence>
<feature type="domain" description="RNA polymerase sigma-70 region 2" evidence="6">
    <location>
        <begin position="26"/>
        <end position="94"/>
    </location>
</feature>
<dbReference type="InterPro" id="IPR007627">
    <property type="entry name" value="RNA_pol_sigma70_r2"/>
</dbReference>
<keyword evidence="3" id="KW-0731">Sigma factor</keyword>
<dbReference type="EMBL" id="FMJE01000002">
    <property type="protein sequence ID" value="SCM78905.1"/>
    <property type="molecule type" value="Genomic_DNA"/>
</dbReference>